<dbReference type="PROSITE" id="PS50075">
    <property type="entry name" value="CARRIER"/>
    <property type="match status" value="2"/>
</dbReference>
<evidence type="ECO:0000256" key="4">
    <source>
        <dbReference type="ARBA" id="ARBA00022603"/>
    </source>
</evidence>
<dbReference type="InterPro" id="IPR014043">
    <property type="entry name" value="Acyl_transferase_dom"/>
</dbReference>
<dbReference type="Pfam" id="PF07993">
    <property type="entry name" value="NAD_binding_4"/>
    <property type="match status" value="1"/>
</dbReference>
<dbReference type="Pfam" id="PF21089">
    <property type="entry name" value="PKS_DH_N"/>
    <property type="match status" value="1"/>
</dbReference>
<dbReference type="InterPro" id="IPR020807">
    <property type="entry name" value="PKS_DH"/>
</dbReference>
<dbReference type="PROSITE" id="PS00455">
    <property type="entry name" value="AMP_BINDING"/>
    <property type="match status" value="1"/>
</dbReference>
<evidence type="ECO:0000256" key="1">
    <source>
        <dbReference type="ARBA" id="ARBA00022450"/>
    </source>
</evidence>
<organism evidence="14 15">
    <name type="scientific">Penicillium hetheringtonii</name>
    <dbReference type="NCBI Taxonomy" id="911720"/>
    <lineage>
        <taxon>Eukaryota</taxon>
        <taxon>Fungi</taxon>
        <taxon>Dikarya</taxon>
        <taxon>Ascomycota</taxon>
        <taxon>Pezizomycotina</taxon>
        <taxon>Eurotiomycetes</taxon>
        <taxon>Eurotiomycetidae</taxon>
        <taxon>Eurotiales</taxon>
        <taxon>Aspergillaceae</taxon>
        <taxon>Penicillium</taxon>
    </lineage>
</organism>
<dbReference type="InterPro" id="IPR036736">
    <property type="entry name" value="ACP-like_sf"/>
</dbReference>
<dbReference type="InterPro" id="IPR049551">
    <property type="entry name" value="PKS_DH_C"/>
</dbReference>
<dbReference type="PROSITE" id="PS00012">
    <property type="entry name" value="PHOSPHOPANTETHEINE"/>
    <property type="match status" value="1"/>
</dbReference>
<dbReference type="InterPro" id="IPR014031">
    <property type="entry name" value="Ketoacyl_synth_C"/>
</dbReference>
<dbReference type="InterPro" id="IPR013968">
    <property type="entry name" value="PKS_KR"/>
</dbReference>
<dbReference type="Gene3D" id="3.40.50.150">
    <property type="entry name" value="Vaccinia Virus protein VP39"/>
    <property type="match status" value="1"/>
</dbReference>
<dbReference type="CDD" id="cd05930">
    <property type="entry name" value="A_NRPS"/>
    <property type="match status" value="1"/>
</dbReference>
<gene>
    <name evidence="14" type="ORF">N7450_002288</name>
</gene>
<name>A0AAD6DVJ8_9EURO</name>
<dbReference type="InterPro" id="IPR010071">
    <property type="entry name" value="AA_adenyl_dom"/>
</dbReference>
<feature type="domain" description="Carrier" evidence="11">
    <location>
        <begin position="2366"/>
        <end position="2441"/>
    </location>
</feature>
<dbReference type="InterPro" id="IPR020841">
    <property type="entry name" value="PKS_Beta-ketoAc_synthase_dom"/>
</dbReference>
<dbReference type="Gene3D" id="3.40.50.980">
    <property type="match status" value="2"/>
</dbReference>
<evidence type="ECO:0000313" key="15">
    <source>
        <dbReference type="Proteomes" id="UP001216150"/>
    </source>
</evidence>
<dbReference type="InterPro" id="IPR016036">
    <property type="entry name" value="Malonyl_transacylase_ACP-bd"/>
</dbReference>
<dbReference type="Gene3D" id="3.40.50.720">
    <property type="entry name" value="NAD(P)-binding Rossmann-like Domain"/>
    <property type="match status" value="2"/>
</dbReference>
<dbReference type="Pfam" id="PF00668">
    <property type="entry name" value="Condensation"/>
    <property type="match status" value="1"/>
</dbReference>
<dbReference type="GO" id="GO:0031177">
    <property type="term" value="F:phosphopantetheine binding"/>
    <property type="evidence" value="ECO:0007669"/>
    <property type="project" value="InterPro"/>
</dbReference>
<keyword evidence="3" id="KW-0436">Ligase</keyword>
<keyword evidence="7" id="KW-0511">Multifunctional enzyme</keyword>
<protein>
    <recommendedName>
        <fullName evidence="16">Carrier domain-containing protein</fullName>
    </recommendedName>
</protein>
<dbReference type="Pfam" id="PF08659">
    <property type="entry name" value="KR"/>
    <property type="match status" value="1"/>
</dbReference>
<dbReference type="InterPro" id="IPR042104">
    <property type="entry name" value="PKS_dehydratase_sf"/>
</dbReference>
<dbReference type="Pfam" id="PF00501">
    <property type="entry name" value="AMP-binding"/>
    <property type="match status" value="1"/>
</dbReference>
<dbReference type="InterPro" id="IPR032821">
    <property type="entry name" value="PKS_assoc"/>
</dbReference>
<dbReference type="Pfam" id="PF00698">
    <property type="entry name" value="Acyl_transf_1"/>
    <property type="match status" value="1"/>
</dbReference>
<dbReference type="InterPro" id="IPR006162">
    <property type="entry name" value="Ppantetheine_attach_site"/>
</dbReference>
<dbReference type="InterPro" id="IPR014030">
    <property type="entry name" value="Ketoacyl_synth_N"/>
</dbReference>
<dbReference type="SUPFAM" id="SSF55048">
    <property type="entry name" value="Probable ACP-binding domain of malonyl-CoA ACP transacylase"/>
    <property type="match status" value="1"/>
</dbReference>
<evidence type="ECO:0000313" key="14">
    <source>
        <dbReference type="EMBL" id="KAJ5595830.1"/>
    </source>
</evidence>
<dbReference type="SMART" id="SM00825">
    <property type="entry name" value="PKS_KS"/>
    <property type="match status" value="1"/>
</dbReference>
<dbReference type="Gene3D" id="2.30.38.10">
    <property type="entry name" value="Luciferase, Domain 3"/>
    <property type="match status" value="1"/>
</dbReference>
<feature type="domain" description="Carrier" evidence="11">
    <location>
        <begin position="3439"/>
        <end position="3514"/>
    </location>
</feature>
<dbReference type="InterPro" id="IPR049552">
    <property type="entry name" value="PKS_DH_N"/>
</dbReference>
<feature type="region of interest" description="C-terminal hotdog fold" evidence="9">
    <location>
        <begin position="1089"/>
        <end position="1243"/>
    </location>
</feature>
<dbReference type="SUPFAM" id="SSF56801">
    <property type="entry name" value="Acetyl-CoA synthetase-like"/>
    <property type="match status" value="1"/>
</dbReference>
<comment type="similarity">
    <text evidence="8">In the C-terminal section; belongs to the NRP synthetase family.</text>
</comment>
<evidence type="ECO:0000256" key="8">
    <source>
        <dbReference type="ARBA" id="ARBA00029443"/>
    </source>
</evidence>
<evidence type="ECO:0000256" key="2">
    <source>
        <dbReference type="ARBA" id="ARBA00022553"/>
    </source>
</evidence>
<dbReference type="EMBL" id="JAQJAC010000002">
    <property type="protein sequence ID" value="KAJ5595830.1"/>
    <property type="molecule type" value="Genomic_DNA"/>
</dbReference>
<dbReference type="Pfam" id="PF14765">
    <property type="entry name" value="PS-DH"/>
    <property type="match status" value="1"/>
</dbReference>
<dbReference type="Gene3D" id="3.30.559.30">
    <property type="entry name" value="Nonribosomal peptide synthetase, condensation domain"/>
    <property type="match status" value="1"/>
</dbReference>
<dbReference type="Pfam" id="PF08242">
    <property type="entry name" value="Methyltransf_12"/>
    <property type="match status" value="1"/>
</dbReference>
<dbReference type="GO" id="GO:0004312">
    <property type="term" value="F:fatty acid synthase activity"/>
    <property type="evidence" value="ECO:0007669"/>
    <property type="project" value="TreeGrafter"/>
</dbReference>
<dbReference type="SUPFAM" id="SSF52777">
    <property type="entry name" value="CoA-dependent acyltransferases"/>
    <property type="match status" value="2"/>
</dbReference>
<dbReference type="Pfam" id="PF00109">
    <property type="entry name" value="ketoacyl-synt"/>
    <property type="match status" value="1"/>
</dbReference>
<evidence type="ECO:0000256" key="3">
    <source>
        <dbReference type="ARBA" id="ARBA00022598"/>
    </source>
</evidence>
<dbReference type="InterPro" id="IPR016039">
    <property type="entry name" value="Thiolase-like"/>
</dbReference>
<accession>A0AAD6DVJ8</accession>
<dbReference type="SUPFAM" id="SSF51735">
    <property type="entry name" value="NAD(P)-binding Rossmann-fold domains"/>
    <property type="match status" value="2"/>
</dbReference>
<dbReference type="InterPro" id="IPR000873">
    <property type="entry name" value="AMP-dep_synth/lig_dom"/>
</dbReference>
<dbReference type="Gene3D" id="3.30.559.10">
    <property type="entry name" value="Chloramphenicol acetyltransferase-like domain"/>
    <property type="match status" value="1"/>
</dbReference>
<dbReference type="CDD" id="cd02440">
    <property type="entry name" value="AdoMet_MTases"/>
    <property type="match status" value="1"/>
</dbReference>
<dbReference type="InterPro" id="IPR013217">
    <property type="entry name" value="Methyltransf_12"/>
</dbReference>
<dbReference type="SUPFAM" id="SSF47336">
    <property type="entry name" value="ACP-like"/>
    <property type="match status" value="2"/>
</dbReference>
<evidence type="ECO:0000256" key="5">
    <source>
        <dbReference type="ARBA" id="ARBA00022679"/>
    </source>
</evidence>
<dbReference type="SUPFAM" id="SSF53901">
    <property type="entry name" value="Thiolase-like"/>
    <property type="match status" value="1"/>
</dbReference>
<dbReference type="SMART" id="SM00826">
    <property type="entry name" value="PKS_DH"/>
    <property type="match status" value="1"/>
</dbReference>
<dbReference type="InterPro" id="IPR016035">
    <property type="entry name" value="Acyl_Trfase/lysoPLipase"/>
</dbReference>
<feature type="domain" description="PKS/mFAS DH" evidence="13">
    <location>
        <begin position="938"/>
        <end position="1243"/>
    </location>
</feature>
<dbReference type="SUPFAM" id="SSF52151">
    <property type="entry name" value="FabD/lysophospholipase-like"/>
    <property type="match status" value="1"/>
</dbReference>
<dbReference type="PROSITE" id="PS52004">
    <property type="entry name" value="KS3_2"/>
    <property type="match status" value="1"/>
</dbReference>
<evidence type="ECO:0000256" key="9">
    <source>
        <dbReference type="PROSITE-ProRule" id="PRU01363"/>
    </source>
</evidence>
<feature type="active site" description="Proton acceptor; for dehydratase activity" evidence="9">
    <location>
        <position position="970"/>
    </location>
</feature>
<dbReference type="CDD" id="cd00833">
    <property type="entry name" value="PKS"/>
    <property type="match status" value="1"/>
</dbReference>
<evidence type="ECO:0000256" key="10">
    <source>
        <dbReference type="SAM" id="MobiDB-lite"/>
    </source>
</evidence>
<dbReference type="Gene3D" id="1.10.1200.10">
    <property type="entry name" value="ACP-like"/>
    <property type="match status" value="2"/>
</dbReference>
<dbReference type="Gene3D" id="3.30.300.30">
    <property type="match status" value="1"/>
</dbReference>
<feature type="compositionally biased region" description="Basic and acidic residues" evidence="10">
    <location>
        <begin position="2516"/>
        <end position="2525"/>
    </location>
</feature>
<dbReference type="Gene3D" id="3.10.129.110">
    <property type="entry name" value="Polyketide synthase dehydratase"/>
    <property type="match status" value="1"/>
</dbReference>
<dbReference type="InterPro" id="IPR001227">
    <property type="entry name" value="Ac_transferase_dom_sf"/>
</dbReference>
<dbReference type="GO" id="GO:0016874">
    <property type="term" value="F:ligase activity"/>
    <property type="evidence" value="ECO:0007669"/>
    <property type="project" value="UniProtKB-KW"/>
</dbReference>
<keyword evidence="2" id="KW-0597">Phosphoprotein</keyword>
<dbReference type="InterPro" id="IPR049900">
    <property type="entry name" value="PKS_mFAS_DH"/>
</dbReference>
<dbReference type="SMART" id="SM00822">
    <property type="entry name" value="PKS_KR"/>
    <property type="match status" value="1"/>
</dbReference>
<feature type="domain" description="Ketosynthase family 3 (KS3)" evidence="12">
    <location>
        <begin position="5"/>
        <end position="445"/>
    </location>
</feature>
<dbReference type="InterPro" id="IPR013120">
    <property type="entry name" value="FAR_NAD-bd"/>
</dbReference>
<dbReference type="FunFam" id="3.40.47.10:FF:000019">
    <property type="entry name" value="Polyketide synthase type I"/>
    <property type="match status" value="1"/>
</dbReference>
<dbReference type="PROSITE" id="PS52019">
    <property type="entry name" value="PKS_MFAS_DH"/>
    <property type="match status" value="1"/>
</dbReference>
<dbReference type="GO" id="GO:0004315">
    <property type="term" value="F:3-oxoacyl-[acyl-carrier-protein] synthase activity"/>
    <property type="evidence" value="ECO:0007669"/>
    <property type="project" value="InterPro"/>
</dbReference>
<dbReference type="GO" id="GO:0006633">
    <property type="term" value="P:fatty acid biosynthetic process"/>
    <property type="evidence" value="ECO:0007669"/>
    <property type="project" value="InterPro"/>
</dbReference>
<evidence type="ECO:0000259" key="13">
    <source>
        <dbReference type="PROSITE" id="PS52019"/>
    </source>
</evidence>
<dbReference type="Pfam" id="PF00550">
    <property type="entry name" value="PP-binding"/>
    <property type="match status" value="2"/>
</dbReference>
<dbReference type="GO" id="GO:0030639">
    <property type="term" value="P:polyketide biosynthetic process"/>
    <property type="evidence" value="ECO:0007669"/>
    <property type="project" value="UniProtKB-ARBA"/>
</dbReference>
<dbReference type="Pfam" id="PF16197">
    <property type="entry name" value="KAsynt_C_assoc"/>
    <property type="match status" value="1"/>
</dbReference>
<dbReference type="PANTHER" id="PTHR43775">
    <property type="entry name" value="FATTY ACID SYNTHASE"/>
    <property type="match status" value="1"/>
</dbReference>
<evidence type="ECO:0000259" key="11">
    <source>
        <dbReference type="PROSITE" id="PS50075"/>
    </source>
</evidence>
<dbReference type="Pfam" id="PF02801">
    <property type="entry name" value="Ketoacyl-synt_C"/>
    <property type="match status" value="1"/>
</dbReference>
<dbReference type="InterPro" id="IPR018201">
    <property type="entry name" value="Ketoacyl_synth_AS"/>
</dbReference>
<dbReference type="InterPro" id="IPR057326">
    <property type="entry name" value="KR_dom"/>
</dbReference>
<dbReference type="Gene3D" id="3.40.366.10">
    <property type="entry name" value="Malonyl-Coenzyme A Acyl Carrier Protein, domain 2"/>
    <property type="match status" value="1"/>
</dbReference>
<feature type="active site" description="Proton donor; for dehydratase activity" evidence="9">
    <location>
        <position position="1149"/>
    </location>
</feature>
<proteinExistence type="inferred from homology"/>
<dbReference type="GO" id="GO:0032259">
    <property type="term" value="P:methylation"/>
    <property type="evidence" value="ECO:0007669"/>
    <property type="project" value="UniProtKB-KW"/>
</dbReference>
<keyword evidence="15" id="KW-1185">Reference proteome</keyword>
<dbReference type="NCBIfam" id="TIGR01733">
    <property type="entry name" value="AA-adenyl-dom"/>
    <property type="match status" value="1"/>
</dbReference>
<dbReference type="SMART" id="SM00823">
    <property type="entry name" value="PKS_PP"/>
    <property type="match status" value="2"/>
</dbReference>
<reference evidence="14 15" key="1">
    <citation type="journal article" date="2023" name="IMA Fungus">
        <title>Comparative genomic study of the Penicillium genus elucidates a diverse pangenome and 15 lateral gene transfer events.</title>
        <authorList>
            <person name="Petersen C."/>
            <person name="Sorensen T."/>
            <person name="Nielsen M.R."/>
            <person name="Sondergaard T.E."/>
            <person name="Sorensen J.L."/>
            <person name="Fitzpatrick D.A."/>
            <person name="Frisvad J.C."/>
            <person name="Nielsen K.L."/>
        </authorList>
    </citation>
    <scope>NUCLEOTIDE SEQUENCE [LARGE SCALE GENOMIC DNA]</scope>
    <source>
        <strain evidence="14 15">IBT 29057</strain>
    </source>
</reference>
<keyword evidence="1" id="KW-0596">Phosphopantetheine</keyword>
<dbReference type="InterPro" id="IPR050091">
    <property type="entry name" value="PKS_NRPS_Biosynth_Enz"/>
</dbReference>
<dbReference type="SMART" id="SM00827">
    <property type="entry name" value="PKS_AT"/>
    <property type="match status" value="1"/>
</dbReference>
<dbReference type="GO" id="GO:0009403">
    <property type="term" value="P:toxin biosynthetic process"/>
    <property type="evidence" value="ECO:0007669"/>
    <property type="project" value="UniProtKB-ARBA"/>
</dbReference>
<evidence type="ECO:0000256" key="6">
    <source>
        <dbReference type="ARBA" id="ARBA00022737"/>
    </source>
</evidence>
<evidence type="ECO:0000259" key="12">
    <source>
        <dbReference type="PROSITE" id="PS52004"/>
    </source>
</evidence>
<feature type="compositionally biased region" description="Polar residues" evidence="10">
    <location>
        <begin position="2487"/>
        <end position="2501"/>
    </location>
</feature>
<dbReference type="SUPFAM" id="SSF53335">
    <property type="entry name" value="S-adenosyl-L-methionine-dependent methyltransferases"/>
    <property type="match status" value="1"/>
</dbReference>
<feature type="region of interest" description="Disordered" evidence="10">
    <location>
        <begin position="2450"/>
        <end position="2527"/>
    </location>
</feature>
<evidence type="ECO:0000256" key="7">
    <source>
        <dbReference type="ARBA" id="ARBA00023268"/>
    </source>
</evidence>
<keyword evidence="6" id="KW-0677">Repeat</keyword>
<sequence>MHTSPEPVAIVGMGCRFAGGASSPAKLWDIVYHAQDVSQEISPDRFNLQSFHHRNSQHPGRTNVRNAYLLTENIRHFDAQFFNLKGVEANAIDPQHRVLLETVFEGVDSAGLTIEELKGSDTGVYVGLMYGDYENLQFRDLKSLPTYNATGNARSIVSNRISYFFDWNGPSMTIDTACSSSIVALHLAVQALRSGECKVAVAAGSNLLLGPEHFVSESKLNMLSPDGRSRMWDQGANGYARGDGVASVILKPLSAAIAAGDYIHCLVRETGVNQDGRSRGITMPSATAQADLIQSTYAKLGLNPLLPDDRCQYFEAHGTGTKAGDPIEAEAIHNAFFGPPTRKQESTNITRTPLYVGSVKTDIGHTESTAGLAGVIKATLALQHKIIPPNRLFEELNPDIDPFYGPLKIPQEPIPWPAVAAGNPRRASVNSFGFGGTNGHVILESYEPPATSEVGTSNRITSFSPFVFSAYSQQSLTGNLKSYARYLEEHPDTNPSDLSWTLHSRKSRLPMRVSFPASSIKDLQSALSDIRDGSQIGTRPSRSSKEPRIFGVFTGQGAQWARMGAGLIESSPFASKILSKLEQRLAELPKADRPSWSLREQLLAKESRLGEAALAQPLCTAVQIVLVELLRLAGIHLSVVVGHSSGEIGAAFAAGLISASDAICIAYYRGLHSHLAQGPKGIKGKMMAVGTTLEDAEELCALDEFQGRLVVAAVNSPTSVTLSGDADAVEEMAGICADEGKFHRQLKVDKAYHSHHMRPCSQAYMNSLRRCGIKFQTPTSDCIWVSSVNPEQSSDNGIDGLDATYWDRNLVSPVKFMQAVQRATQLGQYDLAIEVGPHPALKGPLEEMLRDQNITLPYTGVLQRNTEAIQSFSNALGLCWMHLDTLDMDIENYESTMSGTNNKPRFIAGLPLYNWDHEREYWHESRHSRTYRTQGDHHLLLGDMTPESSPHQISWCNLLRPRELPWIHGHRIQEQTVFPAAGYVVTALEAAKFVAPTGKSIQLVDIEQFVIHQAVVFDNDDIDSSVEVLFNVSNIRQVGNTRLKARFTYSACAKHQSTFHLIADGDLVITLGEPSRDALLARSAESFDMVNVDKEGFYSVLSELGYGYTGHFQGLSGLQRKLRKAQGFVGLPDLDSDEAPLVVHPATLDLAIQSIILAYSFPRDGEVWSVHVPVKIERIRVNPALCGQNWIEARRLPFVSSVSDREDGPGFSGDVQIASVDGAHAAIEVEGLRVVPFSSTTAADDKRLFNTIEWYNTEPIPEHIYSPPSSDETELALLLERGSSFYLRQFEAEFPPSHPAQKDDNYRAYLNYAAHVNDLVLRGKLPHARPEWLEDTLEDVIASTEKFSHLAEVKTMHTVGAQMPRVMRGETNLLEHLIENSLLDEYYSTAVGMSQVSDWIGEVVGQISLRYPQMKILEIGAGTGGATKQVLPRLGERFLSYTFTDVSSGFFPTAQMEFAKYQDKMKYAVLDMEKGIKEQKFEPNSYDLVLASLVLHATKDLDATLQRARSLLRPGGFLVLLELTSSDVIRGPFIFGCFPGWWAGQQDGRILSPCVPASRWDELLRNAGFSGVDTIVPEEDSATLPNSVIVSQAVDDQVDFLREPLLPSPTIFQDSTAIDNLFIIGGKSLHVSRLTRDLQSLLKVQCSNITVLESVDAAVHAQLPSNATVLVLADLVGNTFQDITEERFNGLKRLFDSEKNIFWVTQNRRVDDPFPNMVAGFARAAAWENLGLRFQFLDLEGVRKPDSRAIAEHLLRFIALGRWSASGQSPRAPLWSSETEVIINSEGKQLIPRLRTLQQLNDRYNSARREIEKEVKNPESIVTISRKNEQFFVRERADTFEINSAMAVRITHSMLHAIKSSIGYTFVALGENTKTGIQCIVLSDAVSSIMAPQEGIQIDLQVPEGREEHFLHLVAVNLLAMQILKTTSPGDTILVYNASSTFALALNQLAKEAGVFIVYATSCQVEAKSRGWIFAHPSMYRSEIEAVLPHDIARYVDFTNPIDIADGAIRHYPPFGCSVDNTSSLFSTVGKGRYNQSGGSSLLQQVVYMALAGLDSWKESLTQSVPTTRSTNDLNQDSGNWSKLTAITWSTPSIHVKVLPVEAMFKRDRTYWLVGFTGNMGRALCDWMILNGASDITDLQSVYECRQKISAELPPIAGIAHGAMVLRDGLAATASYSDLMAVLRPKVEGSLNLNRVFHDDKELDFFIFFSSVASVFGNPGQSAYSAANQFMSAIAEQRRKRGCAASVIYLGTVIGAGVVTREMNATGQLALYDRGFMPMSEADVHIAFAEAVRASRPESKEQAQIITGLRSLPKAATSMSPSYSWPQFSDLTIPETEGNQSTSTSTGEISLKDRLIAATSNDEVSSIVSETFIAELRKVLQLSAESELTESHRSDELGLDSLISVRIRSWILTNYQVNIPALRILGGATIGELVEQTRSSIPLELIPNVGNGEKTSNLPVPTPTPVSKTPVTIQKVPEQDAQIAEKLSSSESQDPGSQTPSDLEDGISTPWSEISRPSKDEEKSLPELPLIKSGPLSYIQSMFWFVQELLPEKGTLNNTGIYKISGEIRSAALARALKAVSQRHEALRTCFRVEEGRVVQGILPRSPLALEEKKVSSEAELIREYEALRHHVYNLSSGQTIRIILVSGNSQSYMLMGYHHLVFDGASHQPFIEDLERAYNGEQLDNNVLQYLDFSNQQQSEYLSGHWKDDIAFWRTRFSTIPDPLPLHRSRLSERRPLSQYAAHTISIRIPKNISERIREVARSYRATSFHVHVAAFKAILHRFLGVEDICIGVAEGSRREENMQKSIGPYLNIVPMRMKADSMQSFGRAIEQARLDTLQTLAHSHVPLEVILNELHVTRSPTHTPLFQVFLNYMEGVDERQRLGGCEMELSTHQSAKLAYDFSATIFNNAAGDASVDFTVQQGLYSNTDAALIANGASLSYGELARAIDTIALELLKKKVTLGSRVAILQQASVNWIASLMAILKVGAVYVPLDPDTPTARLSLIVNDCRPLVVLTDDQRDHQKTEFDPPIQGAIINVSELSVSPAKKPLEILALPQNTAIILYTSGSTGTPKGVELSHESLKHEFDLCKATYGLGQSDVVLQQSAYSFDLSVTQIFIALTVGAELRVVSHELRSDARSIVNCIKNSGVTATYATPTEYKAWLRHSNQDILRSSPWRLSLTAGEAVTEPLLQLFRELDRPQLRLFNVYGPTETTCGSTKMELEYRQPNFYDGRIPVGRAAANEAFYIMDSQRNIQPVGLPGEIFIAGVGVALGYLNNIELTKKAFHPDPFQPGGIMYQTGDRGRLLPDGSLLLEGRILGGLEVKVNGVRIDLEDIEQTILKAADGRLANAAVSVRKFDGIQVMVAHVVSADNNDSGEEEVFLHKLLASLPLSRAMKPSAIIGVSSLPTSVSGKLDRKLVEQLPISKYLSETANPKVHSAGEARMEALWREVIPNELLGRIHSESDFFGSGGNSLLLIELQAQIREQLNIDIPLIELFQSSTLRSMVQLVEASSIDHDTLIDWETETTPEIGLSTKPLRDMVHTPPRTVVLTGATGFLGQYILRELVKQKSVERVICIAVRNADQLRNGILFSNTPNGKLIVYGGDLQSARFGLDEEIISEIFQKADVVIHNGADVSHLKTYASLRASNLHSTQELVRRCLPRAIPIHYVSTTGVSMYAKWADDVFPETSVMSSPPPKDGLHGYVSSKWASEVYLEKIHESYRLPIYIHRPSSILRPEMEINGANPAPDVLQNLLSYSRRLHAVPVTIGMHGVLDLVAPETVASNIVKELSDKNSHGKVIFRHQATDLEIPFCGLKDHIQNETKHSIQTISMDEWLSRAESLGLSSAMVAVFRGVQELGISFPKLKKGQ</sequence>
<dbReference type="PROSITE" id="PS00606">
    <property type="entry name" value="KS3_1"/>
    <property type="match status" value="1"/>
</dbReference>
<evidence type="ECO:0008006" key="16">
    <source>
        <dbReference type="Google" id="ProtNLM"/>
    </source>
</evidence>
<dbReference type="PANTHER" id="PTHR43775:SF20">
    <property type="entry name" value="HYBRID PKS-NRPS SYNTHETASE APDA"/>
    <property type="match status" value="1"/>
</dbReference>
<dbReference type="InterPro" id="IPR036291">
    <property type="entry name" value="NAD(P)-bd_dom_sf"/>
</dbReference>
<keyword evidence="4" id="KW-0489">Methyltransferase</keyword>
<dbReference type="Proteomes" id="UP001216150">
    <property type="component" value="Unassembled WGS sequence"/>
</dbReference>
<dbReference type="GO" id="GO:0008168">
    <property type="term" value="F:methyltransferase activity"/>
    <property type="evidence" value="ECO:0007669"/>
    <property type="project" value="UniProtKB-KW"/>
</dbReference>
<dbReference type="CDD" id="cd19532">
    <property type="entry name" value="C_PKS-NRPS"/>
    <property type="match status" value="1"/>
</dbReference>
<dbReference type="InterPro" id="IPR045851">
    <property type="entry name" value="AMP-bd_C_sf"/>
</dbReference>
<dbReference type="Gene3D" id="3.40.47.10">
    <property type="match status" value="1"/>
</dbReference>
<dbReference type="InterPro" id="IPR009081">
    <property type="entry name" value="PP-bd_ACP"/>
</dbReference>
<dbReference type="InterPro" id="IPR020806">
    <property type="entry name" value="PKS_PP-bd"/>
</dbReference>
<dbReference type="InterPro" id="IPR029063">
    <property type="entry name" value="SAM-dependent_MTases_sf"/>
</dbReference>
<comment type="caution">
    <text evidence="14">The sequence shown here is derived from an EMBL/GenBank/DDBJ whole genome shotgun (WGS) entry which is preliminary data.</text>
</comment>
<keyword evidence="5" id="KW-0808">Transferase</keyword>
<dbReference type="InterPro" id="IPR001242">
    <property type="entry name" value="Condensation_dom"/>
</dbReference>
<dbReference type="InterPro" id="IPR023213">
    <property type="entry name" value="CAT-like_dom_sf"/>
</dbReference>
<dbReference type="GO" id="GO:1901336">
    <property type="term" value="P:lactone biosynthetic process"/>
    <property type="evidence" value="ECO:0007669"/>
    <property type="project" value="UniProtKB-ARBA"/>
</dbReference>
<dbReference type="InterPro" id="IPR020845">
    <property type="entry name" value="AMP-binding_CS"/>
</dbReference>
<feature type="region of interest" description="N-terminal hotdog fold" evidence="9">
    <location>
        <begin position="938"/>
        <end position="1074"/>
    </location>
</feature>